<accession>A0A1M7TTE9</accession>
<evidence type="ECO:0000313" key="3">
    <source>
        <dbReference type="Proteomes" id="UP000184096"/>
    </source>
</evidence>
<keyword evidence="1" id="KW-0732">Signal</keyword>
<organism evidence="2 3">
    <name type="scientific">Bradyrhizobium erythrophlei</name>
    <dbReference type="NCBI Taxonomy" id="1437360"/>
    <lineage>
        <taxon>Bacteria</taxon>
        <taxon>Pseudomonadati</taxon>
        <taxon>Pseudomonadota</taxon>
        <taxon>Alphaproteobacteria</taxon>
        <taxon>Hyphomicrobiales</taxon>
        <taxon>Nitrobacteraceae</taxon>
        <taxon>Bradyrhizobium</taxon>
    </lineage>
</organism>
<dbReference type="Proteomes" id="UP000184096">
    <property type="component" value="Chromosome I"/>
</dbReference>
<proteinExistence type="predicted"/>
<evidence type="ECO:0000313" key="2">
    <source>
        <dbReference type="EMBL" id="SHN74012.1"/>
    </source>
</evidence>
<feature type="signal peptide" evidence="1">
    <location>
        <begin position="1"/>
        <end position="29"/>
    </location>
</feature>
<gene>
    <name evidence="2" type="ORF">SAMN05444170_2639</name>
</gene>
<feature type="chain" id="PRO_5012025882" evidence="1">
    <location>
        <begin position="30"/>
        <end position="113"/>
    </location>
</feature>
<dbReference type="EMBL" id="LT670849">
    <property type="protein sequence ID" value="SHN74012.1"/>
    <property type="molecule type" value="Genomic_DNA"/>
</dbReference>
<sequence>MDYKKLAISVSFSVAMTGAASLLAVSAEAQTAQQGTRVAQALTPDDLAARPARPRPPRRVRVYPRTLAEPDDVYPRYNPGPDAVRVCNATYVQEFRPSGTVIVPRMTCVWRRG</sequence>
<protein>
    <submittedName>
        <fullName evidence="2">Uncharacterized protein</fullName>
    </submittedName>
</protein>
<name>A0A1M7TTE9_9BRAD</name>
<dbReference type="AlphaFoldDB" id="A0A1M7TTE9"/>
<keyword evidence="3" id="KW-1185">Reference proteome</keyword>
<evidence type="ECO:0000256" key="1">
    <source>
        <dbReference type="SAM" id="SignalP"/>
    </source>
</evidence>
<reference evidence="3" key="1">
    <citation type="submission" date="2016-11" db="EMBL/GenBank/DDBJ databases">
        <authorList>
            <person name="Varghese N."/>
            <person name="Submissions S."/>
        </authorList>
    </citation>
    <scope>NUCLEOTIDE SEQUENCE [LARGE SCALE GENOMIC DNA]</scope>
    <source>
        <strain evidence="3">GAS401</strain>
    </source>
</reference>